<dbReference type="OMA" id="WHMLRYE"/>
<dbReference type="InterPro" id="IPR007751">
    <property type="entry name" value="DUF676_lipase-like"/>
</dbReference>
<evidence type="ECO:0000256" key="1">
    <source>
        <dbReference type="ARBA" id="ARBA00007920"/>
    </source>
</evidence>
<dbReference type="RefSeq" id="XP_001385852.1">
    <property type="nucleotide sequence ID" value="XM_001385815.1"/>
</dbReference>
<dbReference type="EMBL" id="CP000500">
    <property type="protein sequence ID" value="ABN67823.1"/>
    <property type="molecule type" value="Genomic_DNA"/>
</dbReference>
<name>A3LXL9_PICST</name>
<gene>
    <name evidence="3" type="ORF">PICST_78871</name>
</gene>
<dbReference type="KEGG" id="pic:PICST_78871"/>
<evidence type="ECO:0000313" key="3">
    <source>
        <dbReference type="EMBL" id="ABN67823.1"/>
    </source>
</evidence>
<evidence type="ECO:0000259" key="2">
    <source>
        <dbReference type="Pfam" id="PF05057"/>
    </source>
</evidence>
<feature type="non-terminal residue" evidence="3">
    <location>
        <position position="114"/>
    </location>
</feature>
<feature type="domain" description="DUF676" evidence="2">
    <location>
        <begin position="2"/>
        <end position="43"/>
    </location>
</feature>
<dbReference type="GeneID" id="4840370"/>
<dbReference type="Pfam" id="PF05057">
    <property type="entry name" value="DUF676"/>
    <property type="match status" value="1"/>
</dbReference>
<evidence type="ECO:0000313" key="4">
    <source>
        <dbReference type="Proteomes" id="UP000002258"/>
    </source>
</evidence>
<comment type="similarity">
    <text evidence="1">Belongs to the putative lipase ROG1 family.</text>
</comment>
<reference evidence="3 4" key="1">
    <citation type="journal article" date="2007" name="Nat. Biotechnol.">
        <title>Genome sequence of the lignocellulose-bioconverting and xylose-fermenting yeast Pichia stipitis.</title>
        <authorList>
            <person name="Jeffries T.W."/>
            <person name="Grigoriev I.V."/>
            <person name="Grimwood J."/>
            <person name="Laplaza J.M."/>
            <person name="Aerts A."/>
            <person name="Salamov A."/>
            <person name="Schmutz J."/>
            <person name="Lindquist E."/>
            <person name="Dehal P."/>
            <person name="Shapiro H."/>
            <person name="Jin Y.S."/>
            <person name="Passoth V."/>
            <person name="Richardson P.M."/>
        </authorList>
    </citation>
    <scope>NUCLEOTIDE SEQUENCE [LARGE SCALE GENOMIC DNA]</scope>
    <source>
        <strain evidence="4">ATCC 58785 / CBS 6054 / NBRC 10063 / NRRL Y-11545</strain>
    </source>
</reference>
<sequence length="114" mass="13105">MISHSMGGLDSRYLISKLQKEDSPKPYKVVSLTTIATPHHGSECADFVENLVGNSKILRSMCPEAIFELTTSYAKKFNDEVVDDPSVKYFSYGAKFDPRWFSLFNLTWHMLRYE</sequence>
<dbReference type="AlphaFoldDB" id="A3LXL9"/>
<dbReference type="HOGENOM" id="CLU_2127000_0_0_1"/>
<keyword evidence="4" id="KW-1185">Reference proteome</keyword>
<dbReference type="InterPro" id="IPR029058">
    <property type="entry name" value="AB_hydrolase_fold"/>
</dbReference>
<accession>A3LXL9</accession>
<dbReference type="OrthoDB" id="5592486at2759"/>
<organism evidence="3 4">
    <name type="scientific">Scheffersomyces stipitis (strain ATCC 58785 / CBS 6054 / NBRC 10063 / NRRL Y-11545)</name>
    <name type="common">Yeast</name>
    <name type="synonym">Pichia stipitis</name>
    <dbReference type="NCBI Taxonomy" id="322104"/>
    <lineage>
        <taxon>Eukaryota</taxon>
        <taxon>Fungi</taxon>
        <taxon>Dikarya</taxon>
        <taxon>Ascomycota</taxon>
        <taxon>Saccharomycotina</taxon>
        <taxon>Pichiomycetes</taxon>
        <taxon>Debaryomycetaceae</taxon>
        <taxon>Scheffersomyces</taxon>
    </lineage>
</organism>
<dbReference type="STRING" id="322104.A3LXL9"/>
<dbReference type="Proteomes" id="UP000002258">
    <property type="component" value="Chromosome 6"/>
</dbReference>
<dbReference type="SUPFAM" id="SSF53474">
    <property type="entry name" value="alpha/beta-Hydrolases"/>
    <property type="match status" value="1"/>
</dbReference>
<dbReference type="InParanoid" id="A3LXL9"/>
<proteinExistence type="inferred from homology"/>
<dbReference type="Gene3D" id="3.40.50.1820">
    <property type="entry name" value="alpha/beta hydrolase"/>
    <property type="match status" value="1"/>
</dbReference>
<dbReference type="eggNOG" id="ENOG502QQNH">
    <property type="taxonomic scope" value="Eukaryota"/>
</dbReference>
<protein>
    <recommendedName>
        <fullName evidence="2">DUF676 domain-containing protein</fullName>
    </recommendedName>
</protein>